<proteinExistence type="inferred from homology"/>
<evidence type="ECO:0000259" key="3">
    <source>
        <dbReference type="Pfam" id="PF08190"/>
    </source>
</evidence>
<evidence type="ECO:0000256" key="1">
    <source>
        <dbReference type="ARBA" id="ARBA00008511"/>
    </source>
</evidence>
<dbReference type="GO" id="GO:0005737">
    <property type="term" value="C:cytoplasm"/>
    <property type="evidence" value="ECO:0007669"/>
    <property type="project" value="TreeGrafter"/>
</dbReference>
<accession>A0A7J6M2W4</accession>
<comment type="similarity">
    <text evidence="1">Belongs to the PIH1 family.</text>
</comment>
<dbReference type="Pfam" id="PF08190">
    <property type="entry name" value="PIH1"/>
    <property type="match status" value="1"/>
</dbReference>
<feature type="compositionally biased region" description="Polar residues" evidence="2">
    <location>
        <begin position="12"/>
        <end position="28"/>
    </location>
</feature>
<dbReference type="EMBL" id="JAAPAO010000261">
    <property type="protein sequence ID" value="KAF4665421.1"/>
    <property type="molecule type" value="Genomic_DNA"/>
</dbReference>
<evidence type="ECO:0000313" key="5">
    <source>
        <dbReference type="Proteomes" id="UP000591131"/>
    </source>
</evidence>
<dbReference type="OrthoDB" id="5135119at2759"/>
<name>A0A7J6M2W4_PERCH</name>
<reference evidence="4 5" key="1">
    <citation type="submission" date="2020-04" db="EMBL/GenBank/DDBJ databases">
        <title>Perkinsus chesapeaki whole genome sequence.</title>
        <authorList>
            <person name="Bogema D.R."/>
        </authorList>
    </citation>
    <scope>NUCLEOTIDE SEQUENCE [LARGE SCALE GENOMIC DNA]</scope>
    <source>
        <strain evidence="4">ATCC PRA-425</strain>
    </source>
</reference>
<dbReference type="InterPro" id="IPR050734">
    <property type="entry name" value="PIH1/Kintoun_subfamily"/>
</dbReference>
<sequence length="387" mass="43141">MLSEVDLRFGSSRDSSANSEQGILLRQSDQGVTVKPEPGFVVKTRDRKTREKIFVNLTGSEYVEAPHVKSFLDQTEQQQGIRVPMSIGEKRSDIDRKGGSCIVVDVVFNPEVLTRAMNGKQGVEYKQTICQLALSGIGRKYGMDSLDMENFVLPKMRYKGAAVPQQRIKLKNESAITEVASENNEDKVLQDSEDTLPLPQFTMFYHNTYTGVSFDGFDLAIYRTGRHSLRENLKRRLFKRRADEEDTYELPLSVIDDGVADSDASGFTQSVGGCSSVAVPVDDPLQPLQGTVCEIKVKLSGVVSASHIDVEASDECLRIRHSPPFSGHKKYRTLIIWFPIRFAGGVRKCAFDGELLKIEVGVDKALPEPVLECDTDENDDEDHDNLL</sequence>
<evidence type="ECO:0000256" key="2">
    <source>
        <dbReference type="SAM" id="MobiDB-lite"/>
    </source>
</evidence>
<feature type="region of interest" description="Disordered" evidence="2">
    <location>
        <begin position="1"/>
        <end position="28"/>
    </location>
</feature>
<comment type="caution">
    <text evidence="4">The sequence shown here is derived from an EMBL/GenBank/DDBJ whole genome shotgun (WGS) entry which is preliminary data.</text>
</comment>
<organism evidence="4 5">
    <name type="scientific">Perkinsus chesapeaki</name>
    <name type="common">Clam parasite</name>
    <name type="synonym">Perkinsus andrewsi</name>
    <dbReference type="NCBI Taxonomy" id="330153"/>
    <lineage>
        <taxon>Eukaryota</taxon>
        <taxon>Sar</taxon>
        <taxon>Alveolata</taxon>
        <taxon>Perkinsozoa</taxon>
        <taxon>Perkinsea</taxon>
        <taxon>Perkinsida</taxon>
        <taxon>Perkinsidae</taxon>
        <taxon>Perkinsus</taxon>
    </lineage>
</organism>
<keyword evidence="5" id="KW-1185">Reference proteome</keyword>
<dbReference type="PANTHER" id="PTHR22997">
    <property type="entry name" value="PIH1 DOMAIN-CONTAINING PROTEIN 1"/>
    <property type="match status" value="1"/>
</dbReference>
<evidence type="ECO:0000313" key="4">
    <source>
        <dbReference type="EMBL" id="KAF4665421.1"/>
    </source>
</evidence>
<gene>
    <name evidence="4" type="ORF">FOL47_004620</name>
</gene>
<dbReference type="AlphaFoldDB" id="A0A7J6M2W4"/>
<dbReference type="PANTHER" id="PTHR22997:SF0">
    <property type="entry name" value="PIH1 DOMAIN-CONTAINING PROTEIN 1"/>
    <property type="match status" value="1"/>
</dbReference>
<dbReference type="Proteomes" id="UP000591131">
    <property type="component" value="Unassembled WGS sequence"/>
</dbReference>
<dbReference type="InterPro" id="IPR012981">
    <property type="entry name" value="PIH1_N"/>
</dbReference>
<feature type="domain" description="PIH1 N-terminal" evidence="3">
    <location>
        <begin position="29"/>
        <end position="173"/>
    </location>
</feature>
<protein>
    <recommendedName>
        <fullName evidence="3">PIH1 N-terminal domain-containing protein</fullName>
    </recommendedName>
</protein>